<organism evidence="8 9">
    <name type="scientific">Aureobasidium melanogenum</name>
    <name type="common">Aureobasidium pullulans var. melanogenum</name>
    <dbReference type="NCBI Taxonomy" id="46634"/>
    <lineage>
        <taxon>Eukaryota</taxon>
        <taxon>Fungi</taxon>
        <taxon>Dikarya</taxon>
        <taxon>Ascomycota</taxon>
        <taxon>Pezizomycotina</taxon>
        <taxon>Dothideomycetes</taxon>
        <taxon>Dothideomycetidae</taxon>
        <taxon>Dothideales</taxon>
        <taxon>Saccotheciaceae</taxon>
        <taxon>Aureobasidium</taxon>
    </lineage>
</organism>
<protein>
    <submittedName>
        <fullName evidence="8">DRMBL-domain-containing protein</fullName>
    </submittedName>
</protein>
<reference evidence="8" key="2">
    <citation type="submission" date="2021-08" db="EMBL/GenBank/DDBJ databases">
        <authorList>
            <person name="Gostincar C."/>
            <person name="Sun X."/>
            <person name="Song Z."/>
            <person name="Gunde-Cimerman N."/>
        </authorList>
    </citation>
    <scope>NUCLEOTIDE SEQUENCE</scope>
    <source>
        <strain evidence="8">EXF-9911</strain>
    </source>
</reference>
<feature type="compositionally biased region" description="Acidic residues" evidence="6">
    <location>
        <begin position="185"/>
        <end position="195"/>
    </location>
</feature>
<evidence type="ECO:0000256" key="1">
    <source>
        <dbReference type="ARBA" id="ARBA00004123"/>
    </source>
</evidence>
<feature type="compositionally biased region" description="Basic and acidic residues" evidence="6">
    <location>
        <begin position="129"/>
        <end position="143"/>
    </location>
</feature>
<evidence type="ECO:0000259" key="7">
    <source>
        <dbReference type="Pfam" id="PF07522"/>
    </source>
</evidence>
<dbReference type="PANTHER" id="PTHR23240">
    <property type="entry name" value="DNA CROSS-LINK REPAIR PROTEIN PSO2/SNM1-RELATED"/>
    <property type="match status" value="1"/>
</dbReference>
<feature type="compositionally biased region" description="Polar residues" evidence="6">
    <location>
        <begin position="196"/>
        <end position="207"/>
    </location>
</feature>
<sequence>MFRNPRENRTGPSGPHVLPSVGRPPSPPNTTTTPSFKPPPAIPTIQSPPMATRTMPPRTTSSSKQPKLPTTGKGNVNPKKSTPAKNVKAPAKPNASILSFFKKDDGLFVANPASSPVKSQEVVDEVEIEHEQEPRFNEEDGPVKRRKLSPIDSLDEPKPAPQASTPVDEVNPALIAKLSSGPFMEESDSEDEETNDTTLGTESTTIKTEPREPPPLIHQPTSASVADPDNFGDFEATDDFEDDVFDEGEEYVERLWMEQEQIKLENGEDDSFQHDPIENTEADAPTCPICSVSLAGVAESDAGVHVNNCLDGNPTPLPVKKEKPPSVTISSAHFKKPARPAKPAQSQPLGSDASNSAFSKLMTSRSEDMAWANAAAAENASRGKPSYTRTCPFYKILPGTNIAVDAFRYGAVAGCNAYFLSHFHSDHYVGLTSTWSHGSIYCSKVTANLVKQQLRVNPEYVIALDWEVPTEVPGTPGVTVTMISANHCPGSSLYLFEKPLGKGPEPKLQRILHCGDFRACRMHLEHPLLRPDVQDHITGKNKEQKIDVCYLDTTYLNPKYAFPTQEDVIKACADMCVRYNDDPLVLDTLKSESAGMASFVCKDSQPSLKQENSDPEIKQEPSDSTELKLHNNGKLTSTKAARLLVVVGTYSIGKERICIGIAKALKSKIYAPPGKQRICRALEDPELSALLTTDPREAQVHMTPIFEIRADTLDDYRQGYSDHFDRCIGFRPSGWNYKPPSSRLETPNVSNILYSTSWKSAYSIKDLSPQRGSTNRAKCFGVPYSEHSSFRELSMFCTALKIEKIIPTVNVGSAKGRERMKGWADRWIAHREKNGCFEVKDW</sequence>
<dbReference type="GO" id="GO:0036297">
    <property type="term" value="P:interstrand cross-link repair"/>
    <property type="evidence" value="ECO:0007669"/>
    <property type="project" value="TreeGrafter"/>
</dbReference>
<dbReference type="PANTHER" id="PTHR23240:SF6">
    <property type="entry name" value="DNA CROSS-LINK REPAIR 1A PROTEIN"/>
    <property type="match status" value="1"/>
</dbReference>
<accession>A0A9P8J6T2</accession>
<dbReference type="CDD" id="cd16273">
    <property type="entry name" value="SNM1A-1C-like_MBL-fold"/>
    <property type="match status" value="1"/>
</dbReference>
<dbReference type="EMBL" id="JAHFXF010000423">
    <property type="protein sequence ID" value="KAG9688041.1"/>
    <property type="molecule type" value="Genomic_DNA"/>
</dbReference>
<dbReference type="FunFam" id="3.60.15.10:FF:000038">
    <property type="entry name" value="DNA cross-link repair protein pso2/snm1"/>
    <property type="match status" value="1"/>
</dbReference>
<dbReference type="OrthoDB" id="262529at2759"/>
<dbReference type="AlphaFoldDB" id="A0A9P8J6T2"/>
<dbReference type="InterPro" id="IPR036866">
    <property type="entry name" value="RibonucZ/Hydroxyglut_hydro"/>
</dbReference>
<feature type="compositionally biased region" description="Low complexity" evidence="6">
    <location>
        <begin position="83"/>
        <end position="93"/>
    </location>
</feature>
<comment type="subcellular location">
    <subcellularLocation>
        <location evidence="1">Nucleus</location>
    </subcellularLocation>
</comment>
<evidence type="ECO:0000313" key="8">
    <source>
        <dbReference type="EMBL" id="KAG9688041.1"/>
    </source>
</evidence>
<evidence type="ECO:0000256" key="2">
    <source>
        <dbReference type="ARBA" id="ARBA00010304"/>
    </source>
</evidence>
<dbReference type="Proteomes" id="UP000779574">
    <property type="component" value="Unassembled WGS sequence"/>
</dbReference>
<evidence type="ECO:0000256" key="4">
    <source>
        <dbReference type="ARBA" id="ARBA00023204"/>
    </source>
</evidence>
<dbReference type="GO" id="GO:0005634">
    <property type="term" value="C:nucleus"/>
    <property type="evidence" value="ECO:0007669"/>
    <property type="project" value="UniProtKB-SubCell"/>
</dbReference>
<dbReference type="InterPro" id="IPR011084">
    <property type="entry name" value="DRMBL"/>
</dbReference>
<feature type="domain" description="DNA repair metallo-beta-lactamase" evidence="7">
    <location>
        <begin position="685"/>
        <end position="812"/>
    </location>
</feature>
<name>A0A9P8J6T2_AURME</name>
<gene>
    <name evidence="8" type="ORF">KCU76_g9899</name>
</gene>
<proteinExistence type="inferred from homology"/>
<keyword evidence="3" id="KW-0227">DNA damage</keyword>
<evidence type="ECO:0000256" key="3">
    <source>
        <dbReference type="ARBA" id="ARBA00022763"/>
    </source>
</evidence>
<feature type="compositionally biased region" description="Polar residues" evidence="6">
    <location>
        <begin position="344"/>
        <end position="355"/>
    </location>
</feature>
<evidence type="ECO:0000313" key="9">
    <source>
        <dbReference type="Proteomes" id="UP000779574"/>
    </source>
</evidence>
<dbReference type="GO" id="GO:0006303">
    <property type="term" value="P:double-strand break repair via nonhomologous end joining"/>
    <property type="evidence" value="ECO:0007669"/>
    <property type="project" value="TreeGrafter"/>
</dbReference>
<dbReference type="FunFam" id="3.40.50.12650:FF:000007">
    <property type="entry name" value="DNA cross-link repair 1A protein, variant"/>
    <property type="match status" value="1"/>
</dbReference>
<dbReference type="SUPFAM" id="SSF56281">
    <property type="entry name" value="Metallo-hydrolase/oxidoreductase"/>
    <property type="match status" value="1"/>
</dbReference>
<feature type="region of interest" description="Disordered" evidence="6">
    <location>
        <begin position="314"/>
        <end position="355"/>
    </location>
</feature>
<feature type="compositionally biased region" description="Low complexity" evidence="6">
    <location>
        <begin position="43"/>
        <end position="63"/>
    </location>
</feature>
<feature type="region of interest" description="Disordered" evidence="6">
    <location>
        <begin position="108"/>
        <end position="239"/>
    </location>
</feature>
<keyword evidence="4" id="KW-0234">DNA repair</keyword>
<dbReference type="GO" id="GO:0003684">
    <property type="term" value="F:damaged DNA binding"/>
    <property type="evidence" value="ECO:0007669"/>
    <property type="project" value="TreeGrafter"/>
</dbReference>
<comment type="caution">
    <text evidence="8">The sequence shown here is derived from an EMBL/GenBank/DDBJ whole genome shotgun (WGS) entry which is preliminary data.</text>
</comment>
<feature type="region of interest" description="Disordered" evidence="6">
    <location>
        <begin position="1"/>
        <end position="93"/>
    </location>
</feature>
<dbReference type="Gene3D" id="3.60.15.10">
    <property type="entry name" value="Ribonuclease Z/Hydroxyacylglutathione hydrolase-like"/>
    <property type="match status" value="1"/>
</dbReference>
<dbReference type="Pfam" id="PF07522">
    <property type="entry name" value="DRMBL"/>
    <property type="match status" value="1"/>
</dbReference>
<feature type="non-terminal residue" evidence="8">
    <location>
        <position position="842"/>
    </location>
</feature>
<feature type="compositionally biased region" description="Basic and acidic residues" evidence="6">
    <location>
        <begin position="611"/>
        <end position="629"/>
    </location>
</feature>
<dbReference type="GO" id="GO:0035312">
    <property type="term" value="F:5'-3' DNA exonuclease activity"/>
    <property type="evidence" value="ECO:0007669"/>
    <property type="project" value="TreeGrafter"/>
</dbReference>
<reference evidence="8" key="1">
    <citation type="journal article" date="2021" name="J Fungi (Basel)">
        <title>Virulence traits and population genomics of the black yeast Aureobasidium melanogenum.</title>
        <authorList>
            <person name="Cernosa A."/>
            <person name="Sun X."/>
            <person name="Gostincar C."/>
            <person name="Fang C."/>
            <person name="Gunde-Cimerman N."/>
            <person name="Song Z."/>
        </authorList>
    </citation>
    <scope>NUCLEOTIDE SEQUENCE</scope>
    <source>
        <strain evidence="8">EXF-9911</strain>
    </source>
</reference>
<feature type="region of interest" description="Disordered" evidence="6">
    <location>
        <begin position="603"/>
        <end position="629"/>
    </location>
</feature>
<evidence type="ECO:0000256" key="5">
    <source>
        <dbReference type="ARBA" id="ARBA00023242"/>
    </source>
</evidence>
<keyword evidence="5" id="KW-0539">Nucleus</keyword>
<feature type="compositionally biased region" description="Acidic residues" evidence="6">
    <location>
        <begin position="230"/>
        <end position="239"/>
    </location>
</feature>
<evidence type="ECO:0000256" key="6">
    <source>
        <dbReference type="SAM" id="MobiDB-lite"/>
    </source>
</evidence>
<comment type="similarity">
    <text evidence="2">Belongs to the DNA repair metallo-beta-lactamase (DRMBL) family.</text>
</comment>
<dbReference type="Gene3D" id="3.40.50.12650">
    <property type="match status" value="1"/>
</dbReference>